<sequence length="239" mass="26681">MVRAQGTAESTAGNLSGRWLGQPGEQVRSTRAKDGEIFCFLSADWDDITPLDPPPFKNIQVRASIMDNLLQCSAILVLRGSQCGPLHLDLVVHVKNWLWTITPPERSVRDVEGFGRVDYLNILWTIDSRFALYRTVTTAHGLANMPVGEFGTWDAYWYIYRRGDQTPSYSHVGVDTSATLNKQKHVAELVKLAVEYSYTLERSITDLSASNSSRNSGRRNSGNSIVGSLRGRFRSGSQR</sequence>
<dbReference type="AlphaFoldDB" id="A0A7S4ET05"/>
<protein>
    <submittedName>
        <fullName evidence="2">Uncharacterized protein</fullName>
    </submittedName>
</protein>
<accession>A0A7S4ET05</accession>
<evidence type="ECO:0000313" key="2">
    <source>
        <dbReference type="EMBL" id="CAE0749578.1"/>
    </source>
</evidence>
<name>A0A7S4ET05_CHRCT</name>
<feature type="region of interest" description="Disordered" evidence="1">
    <location>
        <begin position="1"/>
        <end position="26"/>
    </location>
</feature>
<proteinExistence type="predicted"/>
<feature type="compositionally biased region" description="Low complexity" evidence="1">
    <location>
        <begin position="210"/>
        <end position="224"/>
    </location>
</feature>
<evidence type="ECO:0000256" key="1">
    <source>
        <dbReference type="SAM" id="MobiDB-lite"/>
    </source>
</evidence>
<organism evidence="2">
    <name type="scientific">Chrysotila carterae</name>
    <name type="common">Marine alga</name>
    <name type="synonym">Syracosphaera carterae</name>
    <dbReference type="NCBI Taxonomy" id="13221"/>
    <lineage>
        <taxon>Eukaryota</taxon>
        <taxon>Haptista</taxon>
        <taxon>Haptophyta</taxon>
        <taxon>Prymnesiophyceae</taxon>
        <taxon>Isochrysidales</taxon>
        <taxon>Isochrysidaceae</taxon>
        <taxon>Chrysotila</taxon>
    </lineage>
</organism>
<gene>
    <name evidence="2" type="ORF">PCAR00345_LOCUS2161</name>
</gene>
<feature type="region of interest" description="Disordered" evidence="1">
    <location>
        <begin position="208"/>
        <end position="239"/>
    </location>
</feature>
<dbReference type="EMBL" id="HBIZ01003955">
    <property type="protein sequence ID" value="CAE0749578.1"/>
    <property type="molecule type" value="Transcribed_RNA"/>
</dbReference>
<reference evidence="2" key="1">
    <citation type="submission" date="2021-01" db="EMBL/GenBank/DDBJ databases">
        <authorList>
            <person name="Corre E."/>
            <person name="Pelletier E."/>
            <person name="Niang G."/>
            <person name="Scheremetjew M."/>
            <person name="Finn R."/>
            <person name="Kale V."/>
            <person name="Holt S."/>
            <person name="Cochrane G."/>
            <person name="Meng A."/>
            <person name="Brown T."/>
            <person name="Cohen L."/>
        </authorList>
    </citation>
    <scope>NUCLEOTIDE SEQUENCE</scope>
    <source>
        <strain evidence="2">CCMP645</strain>
    </source>
</reference>